<accession>A0A431TZW1</accession>
<dbReference type="EMBL" id="RXOF01000011">
    <property type="protein sequence ID" value="RTQ47898.1"/>
    <property type="molecule type" value="Genomic_DNA"/>
</dbReference>
<protein>
    <submittedName>
        <fullName evidence="2">Uncharacterized protein</fullName>
    </submittedName>
</protein>
<dbReference type="Proteomes" id="UP000282184">
    <property type="component" value="Unassembled WGS sequence"/>
</dbReference>
<keyword evidence="1" id="KW-0812">Transmembrane</keyword>
<name>A0A431TZW1_9BACT</name>
<dbReference type="OrthoDB" id="886788at2"/>
<reference evidence="2 3" key="1">
    <citation type="submission" date="2018-12" db="EMBL/GenBank/DDBJ databases">
        <title>Hymenobacter gummosus sp. nov., isolated from a spring.</title>
        <authorList>
            <person name="Nie L."/>
        </authorList>
    </citation>
    <scope>NUCLEOTIDE SEQUENCE [LARGE SCALE GENOMIC DNA]</scope>
    <source>
        <strain evidence="2 3">KCTC 52166</strain>
    </source>
</reference>
<proteinExistence type="predicted"/>
<feature type="transmembrane region" description="Helical" evidence="1">
    <location>
        <begin position="12"/>
        <end position="34"/>
    </location>
</feature>
<organism evidence="2 3">
    <name type="scientific">Hymenobacter gummosus</name>
    <dbReference type="NCBI Taxonomy" id="1776032"/>
    <lineage>
        <taxon>Bacteria</taxon>
        <taxon>Pseudomonadati</taxon>
        <taxon>Bacteroidota</taxon>
        <taxon>Cytophagia</taxon>
        <taxon>Cytophagales</taxon>
        <taxon>Hymenobacteraceae</taxon>
        <taxon>Hymenobacter</taxon>
    </lineage>
</organism>
<dbReference type="RefSeq" id="WP_126694655.1">
    <property type="nucleotide sequence ID" value="NZ_RXOF01000011.1"/>
</dbReference>
<keyword evidence="3" id="KW-1185">Reference proteome</keyword>
<keyword evidence="1" id="KW-1133">Transmembrane helix</keyword>
<feature type="transmembrane region" description="Helical" evidence="1">
    <location>
        <begin position="79"/>
        <end position="98"/>
    </location>
</feature>
<dbReference type="AlphaFoldDB" id="A0A431TZW1"/>
<sequence>MALLLRLLRVFGLYYRSVALSHGLVSAAILGPVWAAGGGLGAVPWLLKLLSWPALAYLHNQLRPARWWWWHNLGWSRPALWGWSFGLDMALFGVAWQLSLMRLG</sequence>
<gene>
    <name evidence="2" type="ORF">EJV47_18445</name>
</gene>
<evidence type="ECO:0000313" key="2">
    <source>
        <dbReference type="EMBL" id="RTQ47898.1"/>
    </source>
</evidence>
<comment type="caution">
    <text evidence="2">The sequence shown here is derived from an EMBL/GenBank/DDBJ whole genome shotgun (WGS) entry which is preliminary data.</text>
</comment>
<keyword evidence="1" id="KW-0472">Membrane</keyword>
<evidence type="ECO:0000256" key="1">
    <source>
        <dbReference type="SAM" id="Phobius"/>
    </source>
</evidence>
<evidence type="ECO:0000313" key="3">
    <source>
        <dbReference type="Proteomes" id="UP000282184"/>
    </source>
</evidence>